<keyword evidence="2" id="KW-1185">Reference proteome</keyword>
<protein>
    <recommendedName>
        <fullName evidence="3">Retrotransposon gag domain-containing protein</fullName>
    </recommendedName>
</protein>
<dbReference type="AlphaFoldDB" id="A0A4Y2J4J1"/>
<name>A0A4Y2J4J1_ARAVE</name>
<dbReference type="Proteomes" id="UP000499080">
    <property type="component" value="Unassembled WGS sequence"/>
</dbReference>
<dbReference type="OrthoDB" id="7288680at2759"/>
<dbReference type="EMBL" id="BGPR01003191">
    <property type="protein sequence ID" value="GBM84835.1"/>
    <property type="molecule type" value="Genomic_DNA"/>
</dbReference>
<evidence type="ECO:0008006" key="3">
    <source>
        <dbReference type="Google" id="ProtNLM"/>
    </source>
</evidence>
<accession>A0A4Y2J4J1</accession>
<proteinExistence type="predicted"/>
<comment type="caution">
    <text evidence="1">The sequence shown here is derived from an EMBL/GenBank/DDBJ whole genome shotgun (WGS) entry which is preliminary data.</text>
</comment>
<evidence type="ECO:0000313" key="1">
    <source>
        <dbReference type="EMBL" id="GBM84835.1"/>
    </source>
</evidence>
<gene>
    <name evidence="1" type="ORF">AVEN_95664_1</name>
</gene>
<evidence type="ECO:0000313" key="2">
    <source>
        <dbReference type="Proteomes" id="UP000499080"/>
    </source>
</evidence>
<sequence length="188" mass="21912">MQVKVLKIRQLSQPSSQFDPNIAAVLNTLMESQKRLLERQMNSPNVMRITSTNDKTNSNKIFRGNLMDNASKWIKQVERISTLANSTNELKFTHDISHLAGSAKNWQLTLGYLYNDWNKWKAALTKRFKKRITMQEFLAHQSDHKLKRNESLVDYIYTKDALFEETPFTVTQSDRISMIIGDITAEKW</sequence>
<organism evidence="1 2">
    <name type="scientific">Araneus ventricosus</name>
    <name type="common">Orbweaver spider</name>
    <name type="synonym">Epeira ventricosa</name>
    <dbReference type="NCBI Taxonomy" id="182803"/>
    <lineage>
        <taxon>Eukaryota</taxon>
        <taxon>Metazoa</taxon>
        <taxon>Ecdysozoa</taxon>
        <taxon>Arthropoda</taxon>
        <taxon>Chelicerata</taxon>
        <taxon>Arachnida</taxon>
        <taxon>Araneae</taxon>
        <taxon>Araneomorphae</taxon>
        <taxon>Entelegynae</taxon>
        <taxon>Araneoidea</taxon>
        <taxon>Araneidae</taxon>
        <taxon>Araneus</taxon>
    </lineage>
</organism>
<reference evidence="1 2" key="1">
    <citation type="journal article" date="2019" name="Sci. Rep.">
        <title>Orb-weaving spider Araneus ventricosus genome elucidates the spidroin gene catalogue.</title>
        <authorList>
            <person name="Kono N."/>
            <person name="Nakamura H."/>
            <person name="Ohtoshi R."/>
            <person name="Moran D.A.P."/>
            <person name="Shinohara A."/>
            <person name="Yoshida Y."/>
            <person name="Fujiwara M."/>
            <person name="Mori M."/>
            <person name="Tomita M."/>
            <person name="Arakawa K."/>
        </authorList>
    </citation>
    <scope>NUCLEOTIDE SEQUENCE [LARGE SCALE GENOMIC DNA]</scope>
</reference>